<evidence type="ECO:0000313" key="1">
    <source>
        <dbReference type="EMBL" id="SVB38264.1"/>
    </source>
</evidence>
<feature type="non-terminal residue" evidence="1">
    <location>
        <position position="1"/>
    </location>
</feature>
<sequence>VYYSEAINRIDDKLRAVVQYNADGTYEIQWDDEGYKEIHGVDQVHPSVADIEAMHTTVKAEMDALAYQGKRREEYPSIEDVTVAIAEYMSGDEKMWKKIKEQRNFIKQKYPKG</sequence>
<reference evidence="1" key="1">
    <citation type="submission" date="2018-05" db="EMBL/GenBank/DDBJ databases">
        <authorList>
            <person name="Lanie J.A."/>
            <person name="Ng W.-L."/>
            <person name="Kazmierczak K.M."/>
            <person name="Andrzejewski T.M."/>
            <person name="Davidsen T.M."/>
            <person name="Wayne K.J."/>
            <person name="Tettelin H."/>
            <person name="Glass J.I."/>
            <person name="Rusch D."/>
            <person name="Podicherti R."/>
            <person name="Tsui H.-C.T."/>
            <person name="Winkler M.E."/>
        </authorList>
    </citation>
    <scope>NUCLEOTIDE SEQUENCE</scope>
</reference>
<name>A0A382DJU4_9ZZZZ</name>
<gene>
    <name evidence="1" type="ORF">METZ01_LOCUS191118</name>
</gene>
<accession>A0A382DJU4</accession>
<dbReference type="EMBL" id="UINC01039577">
    <property type="protein sequence ID" value="SVB38264.1"/>
    <property type="molecule type" value="Genomic_DNA"/>
</dbReference>
<dbReference type="AlphaFoldDB" id="A0A382DJU4"/>
<protein>
    <submittedName>
        <fullName evidence="1">Uncharacterized protein</fullName>
    </submittedName>
</protein>
<organism evidence="1">
    <name type="scientific">marine metagenome</name>
    <dbReference type="NCBI Taxonomy" id="408172"/>
    <lineage>
        <taxon>unclassified sequences</taxon>
        <taxon>metagenomes</taxon>
        <taxon>ecological metagenomes</taxon>
    </lineage>
</organism>
<proteinExistence type="predicted"/>